<dbReference type="CDD" id="cd01837">
    <property type="entry name" value="SGNH_plant_lipase_like"/>
    <property type="match status" value="1"/>
</dbReference>
<accession>A0AAV8TWN4</accession>
<evidence type="ECO:0000256" key="2">
    <source>
        <dbReference type="ARBA" id="ARBA00008668"/>
    </source>
</evidence>
<evidence type="ECO:0000313" key="11">
    <source>
        <dbReference type="Proteomes" id="UP001159364"/>
    </source>
</evidence>
<comment type="similarity">
    <text evidence="2">Belongs to the 'GDSL' lipolytic enzyme family.</text>
</comment>
<keyword evidence="11" id="KW-1185">Reference proteome</keyword>
<dbReference type="AlphaFoldDB" id="A0AAV8TWN4"/>
<dbReference type="EMBL" id="JAIWQS010000003">
    <property type="protein sequence ID" value="KAJ8770449.1"/>
    <property type="molecule type" value="Genomic_DNA"/>
</dbReference>
<sequence length="441" mass="48591">MATARPSERASVALARHASTQPRHGDRWASRALLAGSPKVTARPSDRAPVALASQASTQALSRDRETSPSRDREAFWSLSMTSFPILCYYLVYVMTVSLSFSLMGSCMPKPPCYFIFGASYYDNGNNNALVTTAKANYPPYGIDFPGGATGRFCDGRITPDFIAEFLGFRSHIPSFASDRSDQDVLKGVNYASGGSGIRNETGMNMGDRISMDEQLRNHQTILSRIMAILGERNSATEDYLSRCLYSVGMGDNDYISNYFLPQFYPTSRQYTPDQYASVLIKQFDLQLRTLYKLGARKVVVFGIGPLGCAPVVRSRAGINGSSCVDVVNNAVQLFNVKLGPLVDELNNGLPGAKFIYVDAFHIYSSLYSGFRVTNASCCKVITGSPTCNPQGTSCPNRGDYFWWDALHPSEATNLMFARRSYNAQSPLDTYPFDINHLILL</sequence>
<dbReference type="GO" id="GO:0005576">
    <property type="term" value="C:extracellular region"/>
    <property type="evidence" value="ECO:0007669"/>
    <property type="project" value="UniProtKB-SubCell"/>
</dbReference>
<dbReference type="InterPro" id="IPR001087">
    <property type="entry name" value="GDSL"/>
</dbReference>
<dbReference type="SUPFAM" id="SSF52266">
    <property type="entry name" value="SGNH hydrolase"/>
    <property type="match status" value="1"/>
</dbReference>
<keyword evidence="7" id="KW-0443">Lipid metabolism</keyword>
<evidence type="ECO:0000313" key="10">
    <source>
        <dbReference type="EMBL" id="KAJ8770449.1"/>
    </source>
</evidence>
<evidence type="ECO:0000256" key="7">
    <source>
        <dbReference type="ARBA" id="ARBA00023098"/>
    </source>
</evidence>
<evidence type="ECO:0000256" key="5">
    <source>
        <dbReference type="ARBA" id="ARBA00022801"/>
    </source>
</evidence>
<proteinExistence type="inferred from homology"/>
<evidence type="ECO:0000256" key="4">
    <source>
        <dbReference type="ARBA" id="ARBA00022729"/>
    </source>
</evidence>
<dbReference type="InterPro" id="IPR051238">
    <property type="entry name" value="GDSL_esterase/lipase"/>
</dbReference>
<feature type="region of interest" description="Disordered" evidence="8">
    <location>
        <begin position="1"/>
        <end position="26"/>
    </location>
</feature>
<evidence type="ECO:0000256" key="9">
    <source>
        <dbReference type="SAM" id="Phobius"/>
    </source>
</evidence>
<evidence type="ECO:0000256" key="1">
    <source>
        <dbReference type="ARBA" id="ARBA00004613"/>
    </source>
</evidence>
<dbReference type="Proteomes" id="UP001159364">
    <property type="component" value="Linkage Group LG03"/>
</dbReference>
<dbReference type="InterPro" id="IPR035669">
    <property type="entry name" value="SGNH_plant_lipase-like"/>
</dbReference>
<feature type="compositionally biased region" description="Low complexity" evidence="8">
    <location>
        <begin position="51"/>
        <end position="61"/>
    </location>
</feature>
<dbReference type="InterPro" id="IPR036514">
    <property type="entry name" value="SGNH_hydro_sf"/>
</dbReference>
<dbReference type="Gene3D" id="3.40.50.1110">
    <property type="entry name" value="SGNH hydrolase"/>
    <property type="match status" value="1"/>
</dbReference>
<dbReference type="GO" id="GO:0016788">
    <property type="term" value="F:hydrolase activity, acting on ester bonds"/>
    <property type="evidence" value="ECO:0007669"/>
    <property type="project" value="InterPro"/>
</dbReference>
<reference evidence="10 11" key="1">
    <citation type="submission" date="2021-09" db="EMBL/GenBank/DDBJ databases">
        <title>Genomic insights and catalytic innovation underlie evolution of tropane alkaloids biosynthesis.</title>
        <authorList>
            <person name="Wang Y.-J."/>
            <person name="Tian T."/>
            <person name="Huang J.-P."/>
            <person name="Huang S.-X."/>
        </authorList>
    </citation>
    <scope>NUCLEOTIDE SEQUENCE [LARGE SCALE GENOMIC DNA]</scope>
    <source>
        <strain evidence="10">KIB-2018</strain>
        <tissue evidence="10">Leaf</tissue>
    </source>
</reference>
<keyword evidence="9" id="KW-0472">Membrane</keyword>
<dbReference type="PANTHER" id="PTHR45650">
    <property type="entry name" value="GDSL-LIKE LIPASE/ACYLHYDROLASE-RELATED"/>
    <property type="match status" value="1"/>
</dbReference>
<dbReference type="Pfam" id="PF00657">
    <property type="entry name" value="Lipase_GDSL"/>
    <property type="match status" value="1"/>
</dbReference>
<feature type="transmembrane region" description="Helical" evidence="9">
    <location>
        <begin position="75"/>
        <end position="104"/>
    </location>
</feature>
<dbReference type="GO" id="GO:0016042">
    <property type="term" value="P:lipid catabolic process"/>
    <property type="evidence" value="ECO:0007669"/>
    <property type="project" value="UniProtKB-KW"/>
</dbReference>
<comment type="caution">
    <text evidence="10">The sequence shown here is derived from an EMBL/GenBank/DDBJ whole genome shotgun (WGS) entry which is preliminary data.</text>
</comment>
<feature type="region of interest" description="Disordered" evidence="8">
    <location>
        <begin position="40"/>
        <end position="67"/>
    </location>
</feature>
<keyword evidence="3" id="KW-0964">Secreted</keyword>
<evidence type="ECO:0000256" key="3">
    <source>
        <dbReference type="ARBA" id="ARBA00022525"/>
    </source>
</evidence>
<keyword evidence="6" id="KW-0442">Lipid degradation</keyword>
<evidence type="ECO:0000256" key="8">
    <source>
        <dbReference type="SAM" id="MobiDB-lite"/>
    </source>
</evidence>
<gene>
    <name evidence="10" type="ORF">K2173_017940</name>
</gene>
<organism evidence="10 11">
    <name type="scientific">Erythroxylum novogranatense</name>
    <dbReference type="NCBI Taxonomy" id="1862640"/>
    <lineage>
        <taxon>Eukaryota</taxon>
        <taxon>Viridiplantae</taxon>
        <taxon>Streptophyta</taxon>
        <taxon>Embryophyta</taxon>
        <taxon>Tracheophyta</taxon>
        <taxon>Spermatophyta</taxon>
        <taxon>Magnoliopsida</taxon>
        <taxon>eudicotyledons</taxon>
        <taxon>Gunneridae</taxon>
        <taxon>Pentapetalae</taxon>
        <taxon>rosids</taxon>
        <taxon>fabids</taxon>
        <taxon>Malpighiales</taxon>
        <taxon>Erythroxylaceae</taxon>
        <taxon>Erythroxylum</taxon>
    </lineage>
</organism>
<comment type="subcellular location">
    <subcellularLocation>
        <location evidence="1">Secreted</location>
    </subcellularLocation>
</comment>
<evidence type="ECO:0000256" key="6">
    <source>
        <dbReference type="ARBA" id="ARBA00022963"/>
    </source>
</evidence>
<keyword evidence="9" id="KW-0812">Transmembrane</keyword>
<name>A0AAV8TWN4_9ROSI</name>
<evidence type="ECO:0008006" key="12">
    <source>
        <dbReference type="Google" id="ProtNLM"/>
    </source>
</evidence>
<keyword evidence="5" id="KW-0378">Hydrolase</keyword>
<keyword evidence="9" id="KW-1133">Transmembrane helix</keyword>
<keyword evidence="4" id="KW-0732">Signal</keyword>
<protein>
    <recommendedName>
        <fullName evidence="12">GDSL esterase/lipase</fullName>
    </recommendedName>
</protein>
<dbReference type="PANTHER" id="PTHR45650:SF80">
    <property type="entry name" value="FINGER PROTEIN, PUTATIVE-RELATED"/>
    <property type="match status" value="1"/>
</dbReference>